<name>A0A1Y5SKW5_9RHOB</name>
<reference evidence="3 4" key="1">
    <citation type="submission" date="2017-03" db="EMBL/GenBank/DDBJ databases">
        <authorList>
            <person name="Afonso C.L."/>
            <person name="Miller P.J."/>
            <person name="Scott M.A."/>
            <person name="Spackman E."/>
            <person name="Goraichik I."/>
            <person name="Dimitrov K.M."/>
            <person name="Suarez D.L."/>
            <person name="Swayne D.E."/>
        </authorList>
    </citation>
    <scope>NUCLEOTIDE SEQUENCE [LARGE SCALE GENOMIC DNA]</scope>
    <source>
        <strain evidence="3 4">CECT 7639</strain>
    </source>
</reference>
<dbReference type="SUPFAM" id="SSF52058">
    <property type="entry name" value="L domain-like"/>
    <property type="match status" value="1"/>
</dbReference>
<dbReference type="AlphaFoldDB" id="A0A1Y5SKW5"/>
<dbReference type="OrthoDB" id="135105at2"/>
<dbReference type="InterPro" id="IPR001611">
    <property type="entry name" value="Leu-rich_rpt"/>
</dbReference>
<keyword evidence="2" id="KW-0677">Repeat</keyword>
<protein>
    <submittedName>
        <fullName evidence="3">Internalin-A</fullName>
    </submittedName>
</protein>
<dbReference type="InterPro" id="IPR050836">
    <property type="entry name" value="SDS22/Internalin_LRR"/>
</dbReference>
<dbReference type="EMBL" id="FWFO01000001">
    <property type="protein sequence ID" value="SLN43151.1"/>
    <property type="molecule type" value="Genomic_DNA"/>
</dbReference>
<accession>A0A1Y5SKW5</accession>
<dbReference type="PANTHER" id="PTHR46652">
    <property type="entry name" value="LEUCINE-RICH REPEAT AND IQ DOMAIN-CONTAINING PROTEIN 1-RELATED"/>
    <property type="match status" value="1"/>
</dbReference>
<gene>
    <name evidence="3" type="primary">inlA</name>
    <name evidence="3" type="ORF">TRL7639_02244</name>
</gene>
<dbReference type="InterPro" id="IPR003591">
    <property type="entry name" value="Leu-rich_rpt_typical-subtyp"/>
</dbReference>
<keyword evidence="1" id="KW-0433">Leucine-rich repeat</keyword>
<dbReference type="PROSITE" id="PS51450">
    <property type="entry name" value="LRR"/>
    <property type="match status" value="2"/>
</dbReference>
<keyword evidence="4" id="KW-1185">Reference proteome</keyword>
<dbReference type="Pfam" id="PF12799">
    <property type="entry name" value="LRR_4"/>
    <property type="match status" value="1"/>
</dbReference>
<dbReference type="Proteomes" id="UP000193077">
    <property type="component" value="Unassembled WGS sequence"/>
</dbReference>
<evidence type="ECO:0000313" key="4">
    <source>
        <dbReference type="Proteomes" id="UP000193077"/>
    </source>
</evidence>
<organism evidence="3 4">
    <name type="scientific">Falsiruegeria litorea R37</name>
    <dbReference type="NCBI Taxonomy" id="1200284"/>
    <lineage>
        <taxon>Bacteria</taxon>
        <taxon>Pseudomonadati</taxon>
        <taxon>Pseudomonadota</taxon>
        <taxon>Alphaproteobacteria</taxon>
        <taxon>Rhodobacterales</taxon>
        <taxon>Roseobacteraceae</taxon>
        <taxon>Falsiruegeria</taxon>
    </lineage>
</organism>
<dbReference type="Gene3D" id="3.80.10.10">
    <property type="entry name" value="Ribonuclease Inhibitor"/>
    <property type="match status" value="1"/>
</dbReference>
<dbReference type="RefSeq" id="WP_085795743.1">
    <property type="nucleotide sequence ID" value="NZ_FWFO01000001.1"/>
</dbReference>
<dbReference type="PANTHER" id="PTHR46652:SF3">
    <property type="entry name" value="LEUCINE-RICH REPEAT-CONTAINING PROTEIN 9"/>
    <property type="match status" value="1"/>
</dbReference>
<evidence type="ECO:0000256" key="2">
    <source>
        <dbReference type="ARBA" id="ARBA00022737"/>
    </source>
</evidence>
<proteinExistence type="predicted"/>
<dbReference type="InterPro" id="IPR032675">
    <property type="entry name" value="LRR_dom_sf"/>
</dbReference>
<dbReference type="InterPro" id="IPR025875">
    <property type="entry name" value="Leu-rich_rpt_4"/>
</dbReference>
<sequence length="345" mass="37869">MRYLSELFAASAVLVIVVFVVWNKPMRPTSVASEVKQDPIPQQIDQRAPVSVADASSATAKRRSEYAALVEQVHGSSTFKTCERDGMQGIKLPRTCVIPTDRKLALDQYTIGLLPHFAGYTEIESVRLGGEIATLDVLLGFPKLKSLYLWHAKLRDPTALRRLTGLQHISLESTDVSDLNFLSTQPRLKTLTVFNSPVSDLSPLRHLSTLTKLDLRNLPASDLSPLARLTSLKKLTVMELHPNSLSPLSDLSQLKKLDLSYNRLPDLDPLASLSGLKRLRIADAGVKDIAALAPLVGLQQLELDDNPIRDVSPLVGLPHLSYLDLSGTLVSDLSALPEVEVLKRP</sequence>
<evidence type="ECO:0000313" key="3">
    <source>
        <dbReference type="EMBL" id="SLN43151.1"/>
    </source>
</evidence>
<evidence type="ECO:0000256" key="1">
    <source>
        <dbReference type="ARBA" id="ARBA00022614"/>
    </source>
</evidence>
<dbReference type="SMART" id="SM00369">
    <property type="entry name" value="LRR_TYP"/>
    <property type="match status" value="2"/>
</dbReference>